<evidence type="ECO:0000313" key="4">
    <source>
        <dbReference type="Proteomes" id="UP000252139"/>
    </source>
</evidence>
<comment type="caution">
    <text evidence="3">The sequence shown here is derived from an EMBL/GenBank/DDBJ whole genome shotgun (WGS) entry which is preliminary data.</text>
</comment>
<dbReference type="PANTHER" id="PTHR38409:SF1">
    <property type="entry name" value="MITOCHONDRIAL ADAPTER PROTEIN MCP1"/>
    <property type="match status" value="1"/>
</dbReference>
<organism evidence="3 4">
    <name type="scientific">Rhizopus azygosporus</name>
    <name type="common">Rhizopus microsporus var. azygosporus</name>
    <dbReference type="NCBI Taxonomy" id="86630"/>
    <lineage>
        <taxon>Eukaryota</taxon>
        <taxon>Fungi</taxon>
        <taxon>Fungi incertae sedis</taxon>
        <taxon>Mucoromycota</taxon>
        <taxon>Mucoromycotina</taxon>
        <taxon>Mucoromycetes</taxon>
        <taxon>Mucorales</taxon>
        <taxon>Mucorineae</taxon>
        <taxon>Rhizopodaceae</taxon>
        <taxon>Rhizopus</taxon>
    </lineage>
</organism>
<feature type="transmembrane region" description="Helical" evidence="1">
    <location>
        <begin position="20"/>
        <end position="40"/>
    </location>
</feature>
<dbReference type="Proteomes" id="UP000252139">
    <property type="component" value="Unassembled WGS sequence"/>
</dbReference>
<dbReference type="PANTHER" id="PTHR38409">
    <property type="entry name" value="MDM10-COMPLEMENTING PROTEIN 1"/>
    <property type="match status" value="1"/>
</dbReference>
<dbReference type="InterPro" id="IPR039960">
    <property type="entry name" value="MCP1"/>
</dbReference>
<reference evidence="3 4" key="1">
    <citation type="journal article" date="2018" name="G3 (Bethesda)">
        <title>Phylogenetic and Phylogenomic Definition of Rhizopus Species.</title>
        <authorList>
            <person name="Gryganskyi A.P."/>
            <person name="Golan J."/>
            <person name="Dolatabadi S."/>
            <person name="Mondo S."/>
            <person name="Robb S."/>
            <person name="Idnurm A."/>
            <person name="Muszewska A."/>
            <person name="Steczkiewicz K."/>
            <person name="Masonjones S."/>
            <person name="Liao H.L."/>
            <person name="Gajdeczka M.T."/>
            <person name="Anike F."/>
            <person name="Vuek A."/>
            <person name="Anishchenko I.M."/>
            <person name="Voigt K."/>
            <person name="de Hoog G.S."/>
            <person name="Smith M.E."/>
            <person name="Heitman J."/>
            <person name="Vilgalys R."/>
            <person name="Stajich J.E."/>
        </authorList>
    </citation>
    <scope>NUCLEOTIDE SEQUENCE [LARGE SCALE GENOMIC DNA]</scope>
    <source>
        <strain evidence="3 4">CBS 357.93</strain>
    </source>
</reference>
<keyword evidence="1" id="KW-1133">Transmembrane helix</keyword>
<dbReference type="OrthoDB" id="10259513at2759"/>
<dbReference type="STRING" id="86630.A0A367KGS5"/>
<evidence type="ECO:0000256" key="1">
    <source>
        <dbReference type="SAM" id="Phobius"/>
    </source>
</evidence>
<accession>A0A367KGS5</accession>
<dbReference type="Pfam" id="PF07950">
    <property type="entry name" value="MCP1_TM"/>
    <property type="match status" value="1"/>
</dbReference>
<evidence type="ECO:0000259" key="2">
    <source>
        <dbReference type="Pfam" id="PF07950"/>
    </source>
</evidence>
<feature type="transmembrane region" description="Helical" evidence="1">
    <location>
        <begin position="117"/>
        <end position="136"/>
    </location>
</feature>
<dbReference type="InterPro" id="IPR012472">
    <property type="entry name" value="MCP1_TM"/>
</dbReference>
<name>A0A367KGS5_RHIAZ</name>
<protein>
    <recommendedName>
        <fullName evidence="2">Mitochondrial adapter protein MCP1 transmembrane domain-containing protein</fullName>
    </recommendedName>
</protein>
<dbReference type="EMBL" id="PJQL01000013">
    <property type="protein sequence ID" value="RCI01377.1"/>
    <property type="molecule type" value="Genomic_DNA"/>
</dbReference>
<feature type="domain" description="Mitochondrial adapter protein MCP1 transmembrane" evidence="2">
    <location>
        <begin position="124"/>
        <end position="247"/>
    </location>
</feature>
<gene>
    <name evidence="3" type="ORF">CU097_015929</name>
</gene>
<sequence length="267" mass="29701">MPSVDNNNNNDKKPVTLTRIYGTLTTIQSASALAFSTFVLMHGAQVISANVGGAQLANRTLLLTRPIYQDKGIETTLVVGSALVHVASGLAKFSIRLYWKQLGHNTAHPTLLPYHRLVGHLQIPVVILHFYLTRLLPIERYGDSSFIDFGYIAWGLQNRPIFTYGLHITLILGSMYHAVSGVNFVFERLFSKKKVIANNTSKVSQHSKSVEQQSINNRINRQYLLKKGAFAALSLGLISGLVIISRDTTKIPLRFDFESMYSKIIGV</sequence>
<feature type="transmembrane region" description="Helical" evidence="1">
    <location>
        <begin position="164"/>
        <end position="186"/>
    </location>
</feature>
<dbReference type="GO" id="GO:0055088">
    <property type="term" value="P:lipid homeostasis"/>
    <property type="evidence" value="ECO:0007669"/>
    <property type="project" value="InterPro"/>
</dbReference>
<keyword evidence="1" id="KW-0472">Membrane</keyword>
<dbReference type="AlphaFoldDB" id="A0A367KGS5"/>
<feature type="transmembrane region" description="Helical" evidence="1">
    <location>
        <begin position="228"/>
        <end position="245"/>
    </location>
</feature>
<keyword evidence="4" id="KW-1185">Reference proteome</keyword>
<keyword evidence="1" id="KW-0812">Transmembrane</keyword>
<evidence type="ECO:0000313" key="3">
    <source>
        <dbReference type="EMBL" id="RCI01377.1"/>
    </source>
</evidence>
<proteinExistence type="predicted"/>